<name>A0A9R0E3Z7_SPOFR</name>
<keyword evidence="8" id="KW-1185">Reference proteome</keyword>
<dbReference type="GeneID" id="118269416"/>
<dbReference type="OrthoDB" id="6134459at2759"/>
<dbReference type="GO" id="GO:0007166">
    <property type="term" value="P:cell surface receptor signaling pathway"/>
    <property type="evidence" value="ECO:0007669"/>
    <property type="project" value="InterPro"/>
</dbReference>
<proteinExistence type="predicted"/>
<keyword evidence="9" id="KW-0675">Receptor</keyword>
<dbReference type="InterPro" id="IPR017981">
    <property type="entry name" value="GPCR_2-like_7TM"/>
</dbReference>
<feature type="transmembrane region" description="Helical" evidence="5">
    <location>
        <begin position="413"/>
        <end position="434"/>
    </location>
</feature>
<evidence type="ECO:0000256" key="1">
    <source>
        <dbReference type="ARBA" id="ARBA00004141"/>
    </source>
</evidence>
<keyword evidence="6" id="KW-0732">Signal</keyword>
<dbReference type="RefSeq" id="XP_050558549.1">
    <property type="nucleotide sequence ID" value="XM_050702592.1"/>
</dbReference>
<feature type="transmembrane region" description="Helical" evidence="5">
    <location>
        <begin position="242"/>
        <end position="264"/>
    </location>
</feature>
<dbReference type="CDD" id="cd15039">
    <property type="entry name" value="7tmB3_Methuselah-like"/>
    <property type="match status" value="1"/>
</dbReference>
<protein>
    <submittedName>
        <fullName evidence="9">G-protein coupled receptor Mth2</fullName>
    </submittedName>
</protein>
<evidence type="ECO:0000313" key="8">
    <source>
        <dbReference type="Proteomes" id="UP000829999"/>
    </source>
</evidence>
<feature type="transmembrane region" description="Helical" evidence="5">
    <location>
        <begin position="285"/>
        <end position="307"/>
    </location>
</feature>
<comment type="subcellular location">
    <subcellularLocation>
        <location evidence="1">Membrane</location>
        <topology evidence="1">Multi-pass membrane protein</topology>
    </subcellularLocation>
</comment>
<evidence type="ECO:0000259" key="7">
    <source>
        <dbReference type="PROSITE" id="PS50261"/>
    </source>
</evidence>
<feature type="transmembrane region" description="Helical" evidence="5">
    <location>
        <begin position="176"/>
        <end position="199"/>
    </location>
</feature>
<dbReference type="GO" id="GO:0008528">
    <property type="term" value="F:G protein-coupled peptide receptor activity"/>
    <property type="evidence" value="ECO:0007669"/>
    <property type="project" value="TreeGrafter"/>
</dbReference>
<dbReference type="PANTHER" id="PTHR47154">
    <property type="entry name" value="G-PROTEIN COUPLED RECEPTOR MTH-RELATED"/>
    <property type="match status" value="1"/>
</dbReference>
<reference evidence="9" key="1">
    <citation type="submission" date="2025-08" db="UniProtKB">
        <authorList>
            <consortium name="RefSeq"/>
        </authorList>
    </citation>
    <scope>IDENTIFICATION</scope>
    <source>
        <tissue evidence="9">Whole larval tissue</tissue>
    </source>
</reference>
<accession>A0A9R0E3Z7</accession>
<sequence>MECKNISSKIIILSIIVTVLCVVQPTIGFDIPVKNRLKVKVNKCCLSKEHVGKGKTCSSSGKMPSLLDIPVYNNEKLKKSGKSVKDVFELVPNRVFLIDRKKDFQGNALRLTLYGYKGYLRVDGTLLVDAPNRYNRWIEIPPSNYCVDFLQGTNSNKFTLDFWVLFPPKTNSQINILFTIATLISCFFMLLFLIVYLFLPELRDEKGYIQMAYVASQLMAFLLLSIVQLSELSAQECVGLTLGTYFFFLSTFCWLNVLSFDIWWHFRNLAKNRQSRRKKSFKFTFYCLYALGLPLVMTFALGMLNWYSENMKRYPWIVIPHIPADGCFLQDSVKMLYLYTPMMIIIVINWTFYMLTVFNIWRWKRGTQVLDGVNDLSHRTDFRSFTIYVKLSVVMGLNWLLEIISFYYPNNKWYNITDVYNILTGLTIFIIFICKKHVWIKLQKRCNELRTRNKRGGFSKAQEVRLAQEVSL</sequence>
<feature type="transmembrane region" description="Helical" evidence="5">
    <location>
        <begin position="338"/>
        <end position="361"/>
    </location>
</feature>
<dbReference type="AlphaFoldDB" id="A0A9R0E3Z7"/>
<evidence type="ECO:0000313" key="9">
    <source>
        <dbReference type="RefSeq" id="XP_050558549.1"/>
    </source>
</evidence>
<keyword evidence="4 5" id="KW-0472">Membrane</keyword>
<dbReference type="PANTHER" id="PTHR47154:SF2">
    <property type="entry name" value="G-PROTEIN COUPLED RECEPTOR MTH-RELATED"/>
    <property type="match status" value="1"/>
</dbReference>
<feature type="transmembrane region" description="Helical" evidence="5">
    <location>
        <begin position="211"/>
        <end position="230"/>
    </location>
</feature>
<feature type="signal peptide" evidence="6">
    <location>
        <begin position="1"/>
        <end position="28"/>
    </location>
</feature>
<dbReference type="GO" id="GO:0005886">
    <property type="term" value="C:plasma membrane"/>
    <property type="evidence" value="ECO:0007669"/>
    <property type="project" value="TreeGrafter"/>
</dbReference>
<feature type="chain" id="PRO_5040496300" evidence="6">
    <location>
        <begin position="29"/>
        <end position="472"/>
    </location>
</feature>
<dbReference type="InterPro" id="IPR051384">
    <property type="entry name" value="Mth_GPCR"/>
</dbReference>
<evidence type="ECO:0000256" key="5">
    <source>
        <dbReference type="SAM" id="Phobius"/>
    </source>
</evidence>
<dbReference type="PROSITE" id="PS50261">
    <property type="entry name" value="G_PROTEIN_RECEP_F2_4"/>
    <property type="match status" value="1"/>
</dbReference>
<organism evidence="8 9">
    <name type="scientific">Spodoptera frugiperda</name>
    <name type="common">Fall armyworm</name>
    <dbReference type="NCBI Taxonomy" id="7108"/>
    <lineage>
        <taxon>Eukaryota</taxon>
        <taxon>Metazoa</taxon>
        <taxon>Ecdysozoa</taxon>
        <taxon>Arthropoda</taxon>
        <taxon>Hexapoda</taxon>
        <taxon>Insecta</taxon>
        <taxon>Pterygota</taxon>
        <taxon>Neoptera</taxon>
        <taxon>Endopterygota</taxon>
        <taxon>Lepidoptera</taxon>
        <taxon>Glossata</taxon>
        <taxon>Ditrysia</taxon>
        <taxon>Noctuoidea</taxon>
        <taxon>Noctuidae</taxon>
        <taxon>Amphipyrinae</taxon>
        <taxon>Spodoptera</taxon>
    </lineage>
</organism>
<evidence type="ECO:0000256" key="3">
    <source>
        <dbReference type="ARBA" id="ARBA00022989"/>
    </source>
</evidence>
<feature type="domain" description="G-protein coupled receptors family 2 profile 2" evidence="7">
    <location>
        <begin position="174"/>
        <end position="436"/>
    </location>
</feature>
<feature type="transmembrane region" description="Helical" evidence="5">
    <location>
        <begin position="387"/>
        <end position="407"/>
    </location>
</feature>
<dbReference type="Gene3D" id="1.20.1070.10">
    <property type="entry name" value="Rhodopsin 7-helix transmembrane proteins"/>
    <property type="match status" value="1"/>
</dbReference>
<dbReference type="Proteomes" id="UP000829999">
    <property type="component" value="Chromosome 2"/>
</dbReference>
<evidence type="ECO:0000256" key="6">
    <source>
        <dbReference type="SAM" id="SignalP"/>
    </source>
</evidence>
<evidence type="ECO:0000256" key="2">
    <source>
        <dbReference type="ARBA" id="ARBA00022692"/>
    </source>
</evidence>
<keyword evidence="2 5" id="KW-0812">Transmembrane</keyword>
<keyword evidence="3 5" id="KW-1133">Transmembrane helix</keyword>
<gene>
    <name evidence="9" type="primary">LOC118269416</name>
</gene>
<evidence type="ECO:0000256" key="4">
    <source>
        <dbReference type="ARBA" id="ARBA00023136"/>
    </source>
</evidence>